<keyword evidence="1" id="KW-0175">Coiled coil</keyword>
<evidence type="ECO:0000313" key="3">
    <source>
        <dbReference type="EMBL" id="QHT94530.1"/>
    </source>
</evidence>
<feature type="compositionally biased region" description="Low complexity" evidence="2">
    <location>
        <begin position="320"/>
        <end position="345"/>
    </location>
</feature>
<name>A0A6C0IPK7_9ZZZZ</name>
<evidence type="ECO:0000256" key="1">
    <source>
        <dbReference type="SAM" id="Coils"/>
    </source>
</evidence>
<feature type="compositionally biased region" description="Polar residues" evidence="2">
    <location>
        <begin position="548"/>
        <end position="569"/>
    </location>
</feature>
<accession>A0A6C0IPK7</accession>
<dbReference type="EMBL" id="MN740224">
    <property type="protein sequence ID" value="QHT94530.1"/>
    <property type="molecule type" value="Genomic_DNA"/>
</dbReference>
<proteinExistence type="predicted"/>
<dbReference type="AlphaFoldDB" id="A0A6C0IPK7"/>
<evidence type="ECO:0000256" key="2">
    <source>
        <dbReference type="SAM" id="MobiDB-lite"/>
    </source>
</evidence>
<organism evidence="3">
    <name type="scientific">viral metagenome</name>
    <dbReference type="NCBI Taxonomy" id="1070528"/>
    <lineage>
        <taxon>unclassified sequences</taxon>
        <taxon>metagenomes</taxon>
        <taxon>organismal metagenomes</taxon>
    </lineage>
</organism>
<feature type="region of interest" description="Disordered" evidence="2">
    <location>
        <begin position="313"/>
        <end position="345"/>
    </location>
</feature>
<feature type="region of interest" description="Disordered" evidence="2">
    <location>
        <begin position="545"/>
        <end position="572"/>
    </location>
</feature>
<feature type="coiled-coil region" evidence="1">
    <location>
        <begin position="90"/>
        <end position="117"/>
    </location>
</feature>
<sequence>MALELKITIDELLIRINTNIPNKSLSKIDFTRNLLHYPENIRRPQGILNSLPYFTNDIRYSYSTLASKLKDYAERVEFFFNKETFATKLRDAFNDQMNEIDNENVEATEQRIKENSEKNVLTTIRLLFPTTFPVVNNIHQSYNLITNNPSSIPFTSIFELFDPFSSAGLYELTKYSYLNLNGQIYTFKKLTWLNDLLNNPVYKDIFIQYARIIPRINLARNKIKQENINLMSEIRTLATTIYDATDETTGSLVDLYNGSPPPVQIVEYINTISTSINIENIIDHTTNYTINDGSWDNIIQQLTDEFDLLTSQPVTEDTSDNNGSSSYTPSSNTTTSDGESSSSSISPIIQTDIIPKIINILDSIKDKAKKIQEKASDEKKFTDIFNQKNSNTDAYPSEFKNELRNFFGVTLRQYKRPIRISSNPELQTLLNQEDDTNFKKFFELLDNIYHSINTNNFNEDIQNLLNIGISTITPGTLNQQKKEIHISCEFIGGEVTQNNIGDIYCPFTNDLLANKTIDFIEKNNLNSSFWQVKTNAPLYLIDSKDSESASGGPSIFTSTTSTSNRTEAPNDSFGELLNPTKSILKKQDNSAKQNFQSKIILENDKELLPLIDGINKYMPNIQLDIDTVFDYIQQKDVSSFEKTNNDNSKSLLDLITKWNASETQNINLITEFNTKINTYTNKIQNSDILLKNQTIIDDEHARKNEYIKNIYLLYIKILKLLIVDENKKININTGGNKRTKHKNLNKVSVKKVKFNLKINKSRKIKK</sequence>
<reference evidence="3" key="1">
    <citation type="journal article" date="2020" name="Nature">
        <title>Giant virus diversity and host interactions through global metagenomics.</title>
        <authorList>
            <person name="Schulz F."/>
            <person name="Roux S."/>
            <person name="Paez-Espino D."/>
            <person name="Jungbluth S."/>
            <person name="Walsh D.A."/>
            <person name="Denef V.J."/>
            <person name="McMahon K.D."/>
            <person name="Konstantinidis K.T."/>
            <person name="Eloe-Fadrosh E.A."/>
            <person name="Kyrpides N.C."/>
            <person name="Woyke T."/>
        </authorList>
    </citation>
    <scope>NUCLEOTIDE SEQUENCE</scope>
    <source>
        <strain evidence="3">GVMAG-M-3300024258-28</strain>
    </source>
</reference>
<protein>
    <submittedName>
        <fullName evidence="3">Uncharacterized protein</fullName>
    </submittedName>
</protein>